<sequence length="253" mass="29195">MTHPTPTAFPLFALLPTELRQKIFFHATAAHRTLPLTYDPSTKTFHSPTPPPTLLSTTHSSRLAALNRYALSFGTTTSSPKIYFNPQCDTLYLPRHLEMGYDSTLRDFRRLVIDPTSRLDEVRSVAVDHVRGDIKRPWEAYNKAFFIRSFPKLEEVIIVLNDEEDDEINVNEEVEFVELKGDPERLLKVWYYFRQSFLEEEKLLEEVCKESGREYVAFSLPMLRIKRKVKKGPAGERASGIMGLEEALEGMRL</sequence>
<evidence type="ECO:0000313" key="3">
    <source>
        <dbReference type="Proteomes" id="UP000235786"/>
    </source>
</evidence>
<dbReference type="PANTHER" id="PTHR35910">
    <property type="entry name" value="2EXR DOMAIN-CONTAINING PROTEIN"/>
    <property type="match status" value="1"/>
</dbReference>
<protein>
    <recommendedName>
        <fullName evidence="1">2EXR domain-containing protein</fullName>
    </recommendedName>
</protein>
<evidence type="ECO:0000313" key="2">
    <source>
        <dbReference type="EMBL" id="PMD36136.1"/>
    </source>
</evidence>
<proteinExistence type="predicted"/>
<gene>
    <name evidence="2" type="ORF">L207DRAFT_515861</name>
</gene>
<dbReference type="OrthoDB" id="3513892at2759"/>
<dbReference type="PANTHER" id="PTHR35910:SF6">
    <property type="entry name" value="2EXR DOMAIN-CONTAINING PROTEIN"/>
    <property type="match status" value="1"/>
</dbReference>
<evidence type="ECO:0000259" key="1">
    <source>
        <dbReference type="Pfam" id="PF20150"/>
    </source>
</evidence>
<accession>A0A2J6RCA1</accession>
<dbReference type="Pfam" id="PF20150">
    <property type="entry name" value="2EXR"/>
    <property type="match status" value="1"/>
</dbReference>
<dbReference type="Proteomes" id="UP000235786">
    <property type="component" value="Unassembled WGS sequence"/>
</dbReference>
<dbReference type="InterPro" id="IPR045518">
    <property type="entry name" value="2EXR"/>
</dbReference>
<feature type="domain" description="2EXR" evidence="1">
    <location>
        <begin position="9"/>
        <end position="91"/>
    </location>
</feature>
<keyword evidence="3" id="KW-1185">Reference proteome</keyword>
<name>A0A2J6RCA1_HYAVF</name>
<dbReference type="STRING" id="1149755.A0A2J6RCA1"/>
<organism evidence="2 3">
    <name type="scientific">Hyaloscypha variabilis (strain UAMH 11265 / GT02V1 / F)</name>
    <name type="common">Meliniomyces variabilis</name>
    <dbReference type="NCBI Taxonomy" id="1149755"/>
    <lineage>
        <taxon>Eukaryota</taxon>
        <taxon>Fungi</taxon>
        <taxon>Dikarya</taxon>
        <taxon>Ascomycota</taxon>
        <taxon>Pezizomycotina</taxon>
        <taxon>Leotiomycetes</taxon>
        <taxon>Helotiales</taxon>
        <taxon>Hyaloscyphaceae</taxon>
        <taxon>Hyaloscypha</taxon>
        <taxon>Hyaloscypha variabilis</taxon>
    </lineage>
</organism>
<reference evidence="2 3" key="1">
    <citation type="submission" date="2016-04" db="EMBL/GenBank/DDBJ databases">
        <title>A degradative enzymes factory behind the ericoid mycorrhizal symbiosis.</title>
        <authorList>
            <consortium name="DOE Joint Genome Institute"/>
            <person name="Martino E."/>
            <person name="Morin E."/>
            <person name="Grelet G."/>
            <person name="Kuo A."/>
            <person name="Kohler A."/>
            <person name="Daghino S."/>
            <person name="Barry K."/>
            <person name="Choi C."/>
            <person name="Cichocki N."/>
            <person name="Clum A."/>
            <person name="Copeland A."/>
            <person name="Hainaut M."/>
            <person name="Haridas S."/>
            <person name="Labutti K."/>
            <person name="Lindquist E."/>
            <person name="Lipzen A."/>
            <person name="Khouja H.-R."/>
            <person name="Murat C."/>
            <person name="Ohm R."/>
            <person name="Olson A."/>
            <person name="Spatafora J."/>
            <person name="Veneault-Fourrey C."/>
            <person name="Henrissat B."/>
            <person name="Grigoriev I."/>
            <person name="Martin F."/>
            <person name="Perotto S."/>
        </authorList>
    </citation>
    <scope>NUCLEOTIDE SEQUENCE [LARGE SCALE GENOMIC DNA]</scope>
    <source>
        <strain evidence="2 3">F</strain>
    </source>
</reference>
<dbReference type="AlphaFoldDB" id="A0A2J6RCA1"/>
<dbReference type="EMBL" id="KZ613951">
    <property type="protein sequence ID" value="PMD36136.1"/>
    <property type="molecule type" value="Genomic_DNA"/>
</dbReference>